<proteinExistence type="predicted"/>
<protein>
    <submittedName>
        <fullName evidence="2">Uncharacterized protein</fullName>
    </submittedName>
</protein>
<accession>A0A9P8VXC7</accession>
<comment type="caution">
    <text evidence="2">The sequence shown here is derived from an EMBL/GenBank/DDBJ whole genome shotgun (WGS) entry which is preliminary data.</text>
</comment>
<dbReference type="AlphaFoldDB" id="A0A9P8VXC7"/>
<reference evidence="2 3" key="1">
    <citation type="journal article" date="2021" name="Nat. Commun.">
        <title>Genetic determinants of endophytism in the Arabidopsis root mycobiome.</title>
        <authorList>
            <person name="Mesny F."/>
            <person name="Miyauchi S."/>
            <person name="Thiergart T."/>
            <person name="Pickel B."/>
            <person name="Atanasova L."/>
            <person name="Karlsson M."/>
            <person name="Huettel B."/>
            <person name="Barry K.W."/>
            <person name="Haridas S."/>
            <person name="Chen C."/>
            <person name="Bauer D."/>
            <person name="Andreopoulos W."/>
            <person name="Pangilinan J."/>
            <person name="LaButti K."/>
            <person name="Riley R."/>
            <person name="Lipzen A."/>
            <person name="Clum A."/>
            <person name="Drula E."/>
            <person name="Henrissat B."/>
            <person name="Kohler A."/>
            <person name="Grigoriev I.V."/>
            <person name="Martin F.M."/>
            <person name="Hacquard S."/>
        </authorList>
    </citation>
    <scope>NUCLEOTIDE SEQUENCE [LARGE SCALE GENOMIC DNA]</scope>
    <source>
        <strain evidence="2 3">MPI-CAGE-CH-0241</strain>
    </source>
</reference>
<evidence type="ECO:0000256" key="1">
    <source>
        <dbReference type="SAM" id="Phobius"/>
    </source>
</evidence>
<keyword evidence="1" id="KW-1133">Transmembrane helix</keyword>
<keyword evidence="1" id="KW-0472">Membrane</keyword>
<name>A0A9P8VXC7_9HYPO</name>
<gene>
    <name evidence="2" type="ORF">B0T10DRAFT_496198</name>
</gene>
<dbReference type="Proteomes" id="UP000777438">
    <property type="component" value="Unassembled WGS sequence"/>
</dbReference>
<sequence length="243" mass="27362">MIRPGQNLSVNPQRSICILSTAKLFLQSGDMETHCDISGIISDAVRTVKESNGAIRSRDGSIRWTVSTYCLSGCFKIPVQRVKVPAETNSHVTWRGSNRGYDNACRVPITPDDLLPLDNIRECIQKLPPAVVEELTNEDFPGSKLGPIRNSDDPIETSGNQDNIVAPKLINQNTPRPLQGYWGLRDKLLAQFVNPKKAPAYVVWLALLLILFGLCLRYFRKGKKMLGFLLRFFNLLMLRKRTH</sequence>
<keyword evidence="1" id="KW-0812">Transmembrane</keyword>
<keyword evidence="3" id="KW-1185">Reference proteome</keyword>
<evidence type="ECO:0000313" key="3">
    <source>
        <dbReference type="Proteomes" id="UP000777438"/>
    </source>
</evidence>
<feature type="transmembrane region" description="Helical" evidence="1">
    <location>
        <begin position="201"/>
        <end position="219"/>
    </location>
</feature>
<organism evidence="2 3">
    <name type="scientific">Thelonectria olida</name>
    <dbReference type="NCBI Taxonomy" id="1576542"/>
    <lineage>
        <taxon>Eukaryota</taxon>
        <taxon>Fungi</taxon>
        <taxon>Dikarya</taxon>
        <taxon>Ascomycota</taxon>
        <taxon>Pezizomycotina</taxon>
        <taxon>Sordariomycetes</taxon>
        <taxon>Hypocreomycetidae</taxon>
        <taxon>Hypocreales</taxon>
        <taxon>Nectriaceae</taxon>
        <taxon>Thelonectria</taxon>
    </lineage>
</organism>
<dbReference type="EMBL" id="JAGPYM010000028">
    <property type="protein sequence ID" value="KAH6879813.1"/>
    <property type="molecule type" value="Genomic_DNA"/>
</dbReference>
<evidence type="ECO:0000313" key="2">
    <source>
        <dbReference type="EMBL" id="KAH6879813.1"/>
    </source>
</evidence>